<gene>
    <name evidence="11" type="ORF">R1flu_017982</name>
</gene>
<dbReference type="InterPro" id="IPR016177">
    <property type="entry name" value="DNA-bd_dom_sf"/>
</dbReference>
<comment type="subcellular location">
    <subcellularLocation>
        <location evidence="1">Nucleus</location>
    </subcellularLocation>
</comment>
<dbReference type="InterPro" id="IPR001471">
    <property type="entry name" value="AP2/ERF_dom"/>
</dbReference>
<feature type="compositionally biased region" description="Low complexity" evidence="9">
    <location>
        <begin position="348"/>
        <end position="364"/>
    </location>
</feature>
<feature type="region of interest" description="Disordered" evidence="9">
    <location>
        <begin position="1"/>
        <end position="73"/>
    </location>
</feature>
<feature type="domain" description="AP2/ERF" evidence="10">
    <location>
        <begin position="149"/>
        <end position="206"/>
    </location>
</feature>
<comment type="similarity">
    <text evidence="8">Belongs to the AP2/ERF transcription factor family. ERF subfamily.</text>
</comment>
<feature type="region of interest" description="Disordered" evidence="9">
    <location>
        <begin position="513"/>
        <end position="532"/>
    </location>
</feature>
<evidence type="ECO:0000256" key="8">
    <source>
        <dbReference type="ARBA" id="ARBA00024343"/>
    </source>
</evidence>
<evidence type="ECO:0000256" key="5">
    <source>
        <dbReference type="ARBA" id="ARBA00023159"/>
    </source>
</evidence>
<feature type="compositionally biased region" description="Polar residues" evidence="9">
    <location>
        <begin position="518"/>
        <end position="532"/>
    </location>
</feature>
<dbReference type="PANTHER" id="PTHR31241">
    <property type="entry name" value="DEHYDRATION-RESPONSIVE ELEMENT-BINDING PROTEIN 2C"/>
    <property type="match status" value="1"/>
</dbReference>
<dbReference type="Proteomes" id="UP001605036">
    <property type="component" value="Unassembled WGS sequence"/>
</dbReference>
<feature type="compositionally biased region" description="Low complexity" evidence="9">
    <location>
        <begin position="267"/>
        <end position="279"/>
    </location>
</feature>
<evidence type="ECO:0000256" key="9">
    <source>
        <dbReference type="SAM" id="MobiDB-lite"/>
    </source>
</evidence>
<reference evidence="11 12" key="1">
    <citation type="submission" date="2024-09" db="EMBL/GenBank/DDBJ databases">
        <title>Chromosome-scale assembly of Riccia fluitans.</title>
        <authorList>
            <person name="Paukszto L."/>
            <person name="Sawicki J."/>
            <person name="Karawczyk K."/>
            <person name="Piernik-Szablinska J."/>
            <person name="Szczecinska M."/>
            <person name="Mazdziarz M."/>
        </authorList>
    </citation>
    <scope>NUCLEOTIDE SEQUENCE [LARGE SCALE GENOMIC DNA]</scope>
    <source>
        <strain evidence="11">Rf_01</strain>
        <tissue evidence="11">Aerial parts of the thallus</tissue>
    </source>
</reference>
<evidence type="ECO:0000313" key="12">
    <source>
        <dbReference type="Proteomes" id="UP001605036"/>
    </source>
</evidence>
<sequence>MGFLRPVSASLVTTKDNEEAMMHHGSTRRKVPGAREAAAGEGLGGDERKKKKLKFETEEEKKDSVAEDKQQEKISQSMIMCKNFVGLLTAESSSEFPRVSSSSWSEFNFDSGKASHISKFEKLENSSTVNSSEQANTEALTVATPKRKRYRGVRQRPWGKWAAEIRDPKKAARVWLGTFDTPEDAARAYDHAAIAFRGLRAKLNFQDSRGPPPPDQPPAGVSSADTSSSSGAAATSPSCSGSKRGSPRSIAASGVPYSAAGPALDSRVQQQRVQQTTRTAASTPARFGIDDTDDANLVYHEDKRFQQSEQQQPVEEVQRREMELESMRRSTQLIHGLERQFWSTYMSRAGSSSSSSGSQQQRQQHYYYSPGASDRASAETTTGTALMSSAAHNSTVITTQVSPPVAPSHHDLWTQQQPQQFPVQQQQLLQLDNRLNVYDQITQNQWNQYQNQLQQQQQPMVPQIPVTQELSYDQIFEQNYWDLMGQPEAASNEGMGISATSVTRELSNYGVWNYHDPSLQQNRPPTSGSGDS</sequence>
<dbReference type="AlphaFoldDB" id="A0ABD1ZHX9"/>
<dbReference type="CDD" id="cd00018">
    <property type="entry name" value="AP2"/>
    <property type="match status" value="1"/>
</dbReference>
<dbReference type="GO" id="GO:0005634">
    <property type="term" value="C:nucleus"/>
    <property type="evidence" value="ECO:0007669"/>
    <property type="project" value="UniProtKB-SubCell"/>
</dbReference>
<keyword evidence="2" id="KW-0805">Transcription regulation</keyword>
<dbReference type="PROSITE" id="PS51032">
    <property type="entry name" value="AP2_ERF"/>
    <property type="match status" value="1"/>
</dbReference>
<proteinExistence type="inferred from homology"/>
<accession>A0ABD1ZHX9</accession>
<keyword evidence="5" id="KW-0010">Activator</keyword>
<dbReference type="FunFam" id="3.30.730.10:FF:000001">
    <property type="entry name" value="Ethylene-responsive transcription factor 2"/>
    <property type="match status" value="1"/>
</dbReference>
<evidence type="ECO:0000256" key="6">
    <source>
        <dbReference type="ARBA" id="ARBA00023163"/>
    </source>
</evidence>
<dbReference type="SUPFAM" id="SSF54171">
    <property type="entry name" value="DNA-binding domain"/>
    <property type="match status" value="1"/>
</dbReference>
<evidence type="ECO:0000256" key="3">
    <source>
        <dbReference type="ARBA" id="ARBA00023016"/>
    </source>
</evidence>
<keyword evidence="6" id="KW-0804">Transcription</keyword>
<evidence type="ECO:0000256" key="4">
    <source>
        <dbReference type="ARBA" id="ARBA00023125"/>
    </source>
</evidence>
<dbReference type="GO" id="GO:0003677">
    <property type="term" value="F:DNA binding"/>
    <property type="evidence" value="ECO:0007669"/>
    <property type="project" value="UniProtKB-KW"/>
</dbReference>
<keyword evidence="7" id="KW-0539">Nucleus</keyword>
<dbReference type="PRINTS" id="PR00367">
    <property type="entry name" value="ETHRSPELEMNT"/>
</dbReference>
<evidence type="ECO:0000259" key="10">
    <source>
        <dbReference type="PROSITE" id="PS51032"/>
    </source>
</evidence>
<keyword evidence="12" id="KW-1185">Reference proteome</keyword>
<evidence type="ECO:0000256" key="2">
    <source>
        <dbReference type="ARBA" id="ARBA00023015"/>
    </source>
</evidence>
<organism evidence="11 12">
    <name type="scientific">Riccia fluitans</name>
    <dbReference type="NCBI Taxonomy" id="41844"/>
    <lineage>
        <taxon>Eukaryota</taxon>
        <taxon>Viridiplantae</taxon>
        <taxon>Streptophyta</taxon>
        <taxon>Embryophyta</taxon>
        <taxon>Marchantiophyta</taxon>
        <taxon>Marchantiopsida</taxon>
        <taxon>Marchantiidae</taxon>
        <taxon>Marchantiales</taxon>
        <taxon>Ricciaceae</taxon>
        <taxon>Riccia</taxon>
    </lineage>
</organism>
<keyword evidence="4" id="KW-0238">DNA-binding</keyword>
<feature type="compositionally biased region" description="Low complexity" evidence="9">
    <location>
        <begin position="218"/>
        <end position="242"/>
    </location>
</feature>
<dbReference type="InterPro" id="IPR036955">
    <property type="entry name" value="AP2/ERF_dom_sf"/>
</dbReference>
<keyword evidence="3" id="KW-0346">Stress response</keyword>
<dbReference type="SMART" id="SM00380">
    <property type="entry name" value="AP2"/>
    <property type="match status" value="1"/>
</dbReference>
<evidence type="ECO:0000256" key="1">
    <source>
        <dbReference type="ARBA" id="ARBA00004123"/>
    </source>
</evidence>
<comment type="caution">
    <text evidence="11">The sequence shown here is derived from an EMBL/GenBank/DDBJ whole genome shotgun (WGS) entry which is preliminary data.</text>
</comment>
<name>A0ABD1ZHX9_9MARC</name>
<protein>
    <recommendedName>
        <fullName evidence="10">AP2/ERF domain-containing protein</fullName>
    </recommendedName>
</protein>
<dbReference type="EMBL" id="JBHFFA010000001">
    <property type="protein sequence ID" value="KAL2649854.1"/>
    <property type="molecule type" value="Genomic_DNA"/>
</dbReference>
<evidence type="ECO:0000313" key="11">
    <source>
        <dbReference type="EMBL" id="KAL2649854.1"/>
    </source>
</evidence>
<dbReference type="Gene3D" id="3.30.730.10">
    <property type="entry name" value="AP2/ERF domain"/>
    <property type="match status" value="1"/>
</dbReference>
<evidence type="ECO:0000256" key="7">
    <source>
        <dbReference type="ARBA" id="ARBA00023242"/>
    </source>
</evidence>
<dbReference type="Pfam" id="PF00847">
    <property type="entry name" value="AP2"/>
    <property type="match status" value="1"/>
</dbReference>
<feature type="region of interest" description="Disordered" evidence="9">
    <location>
        <begin position="204"/>
        <end position="292"/>
    </location>
</feature>
<dbReference type="PANTHER" id="PTHR31241:SF62">
    <property type="entry name" value="DEHYDRATION-RESPONSIVE ELEMENT-BINDING PROTEIN 2D"/>
    <property type="match status" value="1"/>
</dbReference>
<feature type="region of interest" description="Disordered" evidence="9">
    <location>
        <begin position="348"/>
        <end position="384"/>
    </location>
</feature>
<feature type="compositionally biased region" description="Basic and acidic residues" evidence="9">
    <location>
        <begin position="54"/>
        <end position="72"/>
    </location>
</feature>